<dbReference type="InterPro" id="IPR009000">
    <property type="entry name" value="Transl_B-barrel_sf"/>
</dbReference>
<evidence type="ECO:0000256" key="7">
    <source>
        <dbReference type="NCBIfam" id="TIGR00484"/>
    </source>
</evidence>
<keyword evidence="2 6" id="KW-0547">Nucleotide-binding</keyword>
<dbReference type="SUPFAM" id="SSF54980">
    <property type="entry name" value="EF-G C-terminal domain-like"/>
    <property type="match status" value="2"/>
</dbReference>
<dbReference type="Pfam" id="PF14492">
    <property type="entry name" value="EFG_III"/>
    <property type="match status" value="1"/>
</dbReference>
<dbReference type="InterPro" id="IPR014721">
    <property type="entry name" value="Ribsml_uS5_D2-typ_fold_subgr"/>
</dbReference>
<dbReference type="GO" id="GO:0005525">
    <property type="term" value="F:GTP binding"/>
    <property type="evidence" value="ECO:0007669"/>
    <property type="project" value="UniProtKB-UniRule"/>
</dbReference>
<evidence type="ECO:0000313" key="9">
    <source>
        <dbReference type="EMBL" id="MBM3331703.1"/>
    </source>
</evidence>
<dbReference type="Gene3D" id="3.30.70.240">
    <property type="match status" value="1"/>
</dbReference>
<organism evidence="9 10">
    <name type="scientific">candidate division WOR-3 bacterium</name>
    <dbReference type="NCBI Taxonomy" id="2052148"/>
    <lineage>
        <taxon>Bacteria</taxon>
        <taxon>Bacteria division WOR-3</taxon>
    </lineage>
</organism>
<keyword evidence="4 6" id="KW-0648">Protein biosynthesis</keyword>
<dbReference type="AlphaFoldDB" id="A0A937XHE3"/>
<dbReference type="NCBIfam" id="TIGR00484">
    <property type="entry name" value="EF-G"/>
    <property type="match status" value="1"/>
</dbReference>
<dbReference type="EMBL" id="VGIR01000040">
    <property type="protein sequence ID" value="MBM3331703.1"/>
    <property type="molecule type" value="Genomic_DNA"/>
</dbReference>
<dbReference type="InterPro" id="IPR004540">
    <property type="entry name" value="Transl_elong_EFG/EF2"/>
</dbReference>
<evidence type="ECO:0000256" key="2">
    <source>
        <dbReference type="ARBA" id="ARBA00022741"/>
    </source>
</evidence>
<dbReference type="FunFam" id="3.30.70.870:FF:000001">
    <property type="entry name" value="Elongation factor G"/>
    <property type="match status" value="1"/>
</dbReference>
<dbReference type="Gene3D" id="3.30.70.870">
    <property type="entry name" value="Elongation Factor G (Translational Gtpase), domain 3"/>
    <property type="match status" value="1"/>
</dbReference>
<dbReference type="NCBIfam" id="NF009381">
    <property type="entry name" value="PRK12740.1-5"/>
    <property type="match status" value="1"/>
</dbReference>
<dbReference type="SUPFAM" id="SSF54211">
    <property type="entry name" value="Ribosomal protein S5 domain 2-like"/>
    <property type="match status" value="1"/>
</dbReference>
<dbReference type="HAMAP" id="MF_00054_B">
    <property type="entry name" value="EF_G_EF_2_B"/>
    <property type="match status" value="1"/>
</dbReference>
<dbReference type="GO" id="GO:0003924">
    <property type="term" value="F:GTPase activity"/>
    <property type="evidence" value="ECO:0007669"/>
    <property type="project" value="InterPro"/>
</dbReference>
<dbReference type="PRINTS" id="PR00315">
    <property type="entry name" value="ELONGATNFCT"/>
</dbReference>
<keyword evidence="5 6" id="KW-0342">GTP-binding</keyword>
<dbReference type="InterPro" id="IPR035649">
    <property type="entry name" value="EFG_V"/>
</dbReference>
<dbReference type="Proteomes" id="UP000779900">
    <property type="component" value="Unassembled WGS sequence"/>
</dbReference>
<dbReference type="Pfam" id="PF00009">
    <property type="entry name" value="GTP_EFTU"/>
    <property type="match status" value="1"/>
</dbReference>
<reference evidence="9" key="1">
    <citation type="submission" date="2019-03" db="EMBL/GenBank/DDBJ databases">
        <title>Lake Tanganyika Metagenome-Assembled Genomes (MAGs).</title>
        <authorList>
            <person name="Tran P."/>
        </authorList>
    </citation>
    <scope>NUCLEOTIDE SEQUENCE</scope>
    <source>
        <strain evidence="9">K_DeepCast_150m_m2_040</strain>
    </source>
</reference>
<dbReference type="GO" id="GO:0032790">
    <property type="term" value="P:ribosome disassembly"/>
    <property type="evidence" value="ECO:0007669"/>
    <property type="project" value="TreeGrafter"/>
</dbReference>
<dbReference type="PANTHER" id="PTHR43261">
    <property type="entry name" value="TRANSLATION ELONGATION FACTOR G-RELATED"/>
    <property type="match status" value="1"/>
</dbReference>
<dbReference type="PROSITE" id="PS51722">
    <property type="entry name" value="G_TR_2"/>
    <property type="match status" value="1"/>
</dbReference>
<dbReference type="SUPFAM" id="SSF52540">
    <property type="entry name" value="P-loop containing nucleoside triphosphate hydrolases"/>
    <property type="match status" value="1"/>
</dbReference>
<feature type="binding site" evidence="6">
    <location>
        <begin position="16"/>
        <end position="23"/>
    </location>
    <ligand>
        <name>GTP</name>
        <dbReference type="ChEBI" id="CHEBI:37565"/>
    </ligand>
</feature>
<dbReference type="CDD" id="cd03713">
    <property type="entry name" value="EFG_mtEFG_C"/>
    <property type="match status" value="1"/>
</dbReference>
<dbReference type="Pfam" id="PF00679">
    <property type="entry name" value="EFG_C"/>
    <property type="match status" value="1"/>
</dbReference>
<comment type="caution">
    <text evidence="9">The sequence shown here is derived from an EMBL/GenBank/DDBJ whole genome shotgun (WGS) entry which is preliminary data.</text>
</comment>
<proteinExistence type="inferred from homology"/>
<dbReference type="Gene3D" id="2.40.30.10">
    <property type="entry name" value="Translation factors"/>
    <property type="match status" value="1"/>
</dbReference>
<dbReference type="InterPro" id="IPR005517">
    <property type="entry name" value="Transl_elong_EFG/EF2_IV"/>
</dbReference>
<dbReference type="Gene3D" id="3.40.50.300">
    <property type="entry name" value="P-loop containing nucleotide triphosphate hydrolases"/>
    <property type="match status" value="1"/>
</dbReference>
<dbReference type="Pfam" id="PF03764">
    <property type="entry name" value="EFG_IV"/>
    <property type="match status" value="1"/>
</dbReference>
<comment type="subcellular location">
    <subcellularLocation>
        <location evidence="6">Cytoplasm</location>
    </subcellularLocation>
</comment>
<dbReference type="Pfam" id="PF22042">
    <property type="entry name" value="EF-G_D2"/>
    <property type="match status" value="1"/>
</dbReference>
<comment type="similarity">
    <text evidence="1 6">Belongs to the TRAFAC class translation factor GTPase superfamily. Classic translation factor GTPase family. EF-G/EF-2 subfamily.</text>
</comment>
<gene>
    <name evidence="6 9" type="primary">fusA</name>
    <name evidence="9" type="ORF">FJY68_07630</name>
</gene>
<accession>A0A937XHE3</accession>
<dbReference type="InterPro" id="IPR035647">
    <property type="entry name" value="EFG_III/V"/>
</dbReference>
<comment type="function">
    <text evidence="6">Catalyzes the GTP-dependent ribosomal translocation step during translation elongation. During this step, the ribosome changes from the pre-translocational (PRE) to the post-translocational (POST) state as the newly formed A-site-bound peptidyl-tRNA and P-site-bound deacylated tRNA move to the P and E sites, respectively. Catalyzes the coordinated movement of the two tRNA molecules, the mRNA and conformational changes in the ribosome.</text>
</comment>
<dbReference type="Gene3D" id="3.30.230.10">
    <property type="match status" value="1"/>
</dbReference>
<dbReference type="InterPro" id="IPR009022">
    <property type="entry name" value="EFG_III"/>
</dbReference>
<feature type="binding site" evidence="6">
    <location>
        <begin position="134"/>
        <end position="137"/>
    </location>
    <ligand>
        <name>GTP</name>
        <dbReference type="ChEBI" id="CHEBI:37565"/>
    </ligand>
</feature>
<dbReference type="InterPro" id="IPR000640">
    <property type="entry name" value="EFG_V-like"/>
</dbReference>
<dbReference type="InterPro" id="IPR020568">
    <property type="entry name" value="Ribosomal_Su5_D2-typ_SF"/>
</dbReference>
<dbReference type="PROSITE" id="PS00301">
    <property type="entry name" value="G_TR_1"/>
    <property type="match status" value="1"/>
</dbReference>
<dbReference type="InterPro" id="IPR005225">
    <property type="entry name" value="Small_GTP-bd"/>
</dbReference>
<dbReference type="CDD" id="cd16262">
    <property type="entry name" value="EFG_III"/>
    <property type="match status" value="1"/>
</dbReference>
<dbReference type="SUPFAM" id="SSF50447">
    <property type="entry name" value="Translation proteins"/>
    <property type="match status" value="1"/>
</dbReference>
<protein>
    <recommendedName>
        <fullName evidence="6 7">Elongation factor G</fullName>
        <shortName evidence="6">EF-G</shortName>
    </recommendedName>
</protein>
<keyword evidence="3 6" id="KW-0251">Elongation factor</keyword>
<evidence type="ECO:0000256" key="5">
    <source>
        <dbReference type="ARBA" id="ARBA00023134"/>
    </source>
</evidence>
<dbReference type="SMART" id="SM00889">
    <property type="entry name" value="EFG_IV"/>
    <property type="match status" value="1"/>
</dbReference>
<dbReference type="InterPro" id="IPR027417">
    <property type="entry name" value="P-loop_NTPase"/>
</dbReference>
<evidence type="ECO:0000259" key="8">
    <source>
        <dbReference type="PROSITE" id="PS51722"/>
    </source>
</evidence>
<sequence length="692" mass="76874">MESTDLAHIRNIGIAAHIDAGKTTTTERILYYSGRIHRMGDIDDGNTQMDWMAQERERGITITAAATTVQWLEHRINIIDTPGHVDFTVEVERSLKVLDGAIIVLCGVGGVEPQSETVWRQADRYHVPRLAFVNKLDRSGSDFYRVTKMMAEKFEQIPVPVQLPIGEEDEFKGIIDLVAEKAFVWHTDDLGATFEEVPIPEERLPEVVDYRHRMIDVLTTFDEQLLEKYMAGTPIEEGDLKRALRKGTIALRIVPVFCGSAFKHKGIQKLLDGIIHYLPSPLDVPPARGTNPKTEKEETRPADAKAPFAALVFKLASDPQRGMLAYIRVYSGKVEQGEVVMSVPEMKRVRIPKLAIMHANRQQEVESLSAGEIGVVIGLKEPRTGQTLANLAHPIAFEPVKYPEPVVFLAIEPKTKADEERLHTSLDTLALEDPTFKVRTDEETGQLILSGMGELHLEILIDRLARDYKVAVHSGKPQVSYRETVTASASAEGRFIRQAGGKGHYAVVKIMLEPSAQGNTIVDELKPGTLPREYAAAVSQAVHDCFESGVLAGYAVVNVKARILDGSWHEQDSAEVDFKVAASQAFREAFMAASPTFLEPIMELEVVTPDQYLGNVLGDVTSRDGRILHLEPVKGHQIIKAELPLVKTFGYATQLRSLSQGRAANSMQFSHFSQVDQPTRERLYPLFAGKPQ</sequence>
<dbReference type="InterPro" id="IPR000795">
    <property type="entry name" value="T_Tr_GTP-bd_dom"/>
</dbReference>
<dbReference type="FunFam" id="3.40.50.300:FF:000029">
    <property type="entry name" value="Elongation factor G"/>
    <property type="match status" value="1"/>
</dbReference>
<evidence type="ECO:0000256" key="6">
    <source>
        <dbReference type="HAMAP-Rule" id="MF_00054"/>
    </source>
</evidence>
<dbReference type="CDD" id="cd01886">
    <property type="entry name" value="EF-G"/>
    <property type="match status" value="1"/>
</dbReference>
<name>A0A937XHE3_UNCW3</name>
<evidence type="ECO:0000256" key="4">
    <source>
        <dbReference type="ARBA" id="ARBA00022917"/>
    </source>
</evidence>
<feature type="binding site" evidence="6">
    <location>
        <begin position="80"/>
        <end position="84"/>
    </location>
    <ligand>
        <name>GTP</name>
        <dbReference type="ChEBI" id="CHEBI:37565"/>
    </ligand>
</feature>
<dbReference type="InterPro" id="IPR031157">
    <property type="entry name" value="G_TR_CS"/>
</dbReference>
<dbReference type="NCBIfam" id="TIGR00231">
    <property type="entry name" value="small_GTP"/>
    <property type="match status" value="1"/>
</dbReference>
<dbReference type="GO" id="GO:0003746">
    <property type="term" value="F:translation elongation factor activity"/>
    <property type="evidence" value="ECO:0007669"/>
    <property type="project" value="UniProtKB-UniRule"/>
</dbReference>
<evidence type="ECO:0000313" key="10">
    <source>
        <dbReference type="Proteomes" id="UP000779900"/>
    </source>
</evidence>
<evidence type="ECO:0000256" key="1">
    <source>
        <dbReference type="ARBA" id="ARBA00005870"/>
    </source>
</evidence>
<dbReference type="InterPro" id="IPR041095">
    <property type="entry name" value="EFG_II"/>
</dbReference>
<feature type="domain" description="Tr-type G" evidence="8">
    <location>
        <begin position="7"/>
        <end position="282"/>
    </location>
</feature>
<dbReference type="PANTHER" id="PTHR43261:SF1">
    <property type="entry name" value="RIBOSOME-RELEASING FACTOR 2, MITOCHONDRIAL"/>
    <property type="match status" value="1"/>
</dbReference>
<keyword evidence="6" id="KW-0963">Cytoplasm</keyword>
<dbReference type="SMART" id="SM00838">
    <property type="entry name" value="EFG_C"/>
    <property type="match status" value="1"/>
</dbReference>
<dbReference type="InterPro" id="IPR053905">
    <property type="entry name" value="EF-G-like_DII"/>
</dbReference>
<dbReference type="FunFam" id="3.30.70.240:FF:000001">
    <property type="entry name" value="Elongation factor G"/>
    <property type="match status" value="1"/>
</dbReference>
<dbReference type="GO" id="GO:0005737">
    <property type="term" value="C:cytoplasm"/>
    <property type="evidence" value="ECO:0007669"/>
    <property type="project" value="UniProtKB-SubCell"/>
</dbReference>
<evidence type="ECO:0000256" key="3">
    <source>
        <dbReference type="ARBA" id="ARBA00022768"/>
    </source>
</evidence>